<reference evidence="1" key="1">
    <citation type="journal article" date="2014" name="Front. Microbiol.">
        <title>High frequency of phylogenetically diverse reductive dehalogenase-homologous genes in deep subseafloor sedimentary metagenomes.</title>
        <authorList>
            <person name="Kawai M."/>
            <person name="Futagami T."/>
            <person name="Toyoda A."/>
            <person name="Takaki Y."/>
            <person name="Nishi S."/>
            <person name="Hori S."/>
            <person name="Arai W."/>
            <person name="Tsubouchi T."/>
            <person name="Morono Y."/>
            <person name="Uchiyama I."/>
            <person name="Ito T."/>
            <person name="Fujiyama A."/>
            <person name="Inagaki F."/>
            <person name="Takami H."/>
        </authorList>
    </citation>
    <scope>NUCLEOTIDE SEQUENCE</scope>
    <source>
        <strain evidence="1">Expedition CK06-06</strain>
    </source>
</reference>
<feature type="non-terminal residue" evidence="1">
    <location>
        <position position="1"/>
    </location>
</feature>
<name>X1RPS3_9ZZZZ</name>
<comment type="caution">
    <text evidence="1">The sequence shown here is derived from an EMBL/GenBank/DDBJ whole genome shotgun (WGS) entry which is preliminary data.</text>
</comment>
<organism evidence="1">
    <name type="scientific">marine sediment metagenome</name>
    <dbReference type="NCBI Taxonomy" id="412755"/>
    <lineage>
        <taxon>unclassified sequences</taxon>
        <taxon>metagenomes</taxon>
        <taxon>ecological metagenomes</taxon>
    </lineage>
</organism>
<accession>X1RPS3</accession>
<dbReference type="EMBL" id="BARW01010970">
    <property type="protein sequence ID" value="GAI82658.1"/>
    <property type="molecule type" value="Genomic_DNA"/>
</dbReference>
<gene>
    <name evidence="1" type="ORF">S12H4_21350</name>
</gene>
<proteinExistence type="predicted"/>
<sequence>NSEIWPTLNISIKTSEILEINNPPALKTVINEIFLL</sequence>
<protein>
    <submittedName>
        <fullName evidence="1">Uncharacterized protein</fullName>
    </submittedName>
</protein>
<evidence type="ECO:0000313" key="1">
    <source>
        <dbReference type="EMBL" id="GAI82658.1"/>
    </source>
</evidence>
<dbReference type="AlphaFoldDB" id="X1RPS3"/>